<evidence type="ECO:0000313" key="2">
    <source>
        <dbReference type="EMBL" id="KIM48783.1"/>
    </source>
</evidence>
<reference evidence="2 3" key="1">
    <citation type="submission" date="2014-04" db="EMBL/GenBank/DDBJ databases">
        <authorList>
            <consortium name="DOE Joint Genome Institute"/>
            <person name="Kuo A."/>
            <person name="Gay G."/>
            <person name="Dore J."/>
            <person name="Kohler A."/>
            <person name="Nagy L.G."/>
            <person name="Floudas D."/>
            <person name="Copeland A."/>
            <person name="Barry K.W."/>
            <person name="Cichocki N."/>
            <person name="Veneault-Fourrey C."/>
            <person name="LaButti K."/>
            <person name="Lindquist E.A."/>
            <person name="Lipzen A."/>
            <person name="Lundell T."/>
            <person name="Morin E."/>
            <person name="Murat C."/>
            <person name="Sun H."/>
            <person name="Tunlid A."/>
            <person name="Henrissat B."/>
            <person name="Grigoriev I.V."/>
            <person name="Hibbett D.S."/>
            <person name="Martin F."/>
            <person name="Nordberg H.P."/>
            <person name="Cantor M.N."/>
            <person name="Hua S.X."/>
        </authorList>
    </citation>
    <scope>NUCLEOTIDE SEQUENCE [LARGE SCALE GENOMIC DNA]</scope>
    <source>
        <strain evidence="3">h7</strain>
    </source>
</reference>
<dbReference type="InterPro" id="IPR024368">
    <property type="entry name" value="Ecl1/2/3"/>
</dbReference>
<protein>
    <submittedName>
        <fullName evidence="2">Uncharacterized protein</fullName>
    </submittedName>
</protein>
<proteinExistence type="predicted"/>
<feature type="region of interest" description="Disordered" evidence="1">
    <location>
        <begin position="249"/>
        <end position="332"/>
    </location>
</feature>
<keyword evidence="3" id="KW-1185">Reference proteome</keyword>
<feature type="region of interest" description="Disordered" evidence="1">
    <location>
        <begin position="74"/>
        <end position="95"/>
    </location>
</feature>
<reference evidence="3" key="2">
    <citation type="submission" date="2015-01" db="EMBL/GenBank/DDBJ databases">
        <title>Evolutionary Origins and Diversification of the Mycorrhizal Mutualists.</title>
        <authorList>
            <consortium name="DOE Joint Genome Institute"/>
            <consortium name="Mycorrhizal Genomics Consortium"/>
            <person name="Kohler A."/>
            <person name="Kuo A."/>
            <person name="Nagy L.G."/>
            <person name="Floudas D."/>
            <person name="Copeland A."/>
            <person name="Barry K.W."/>
            <person name="Cichocki N."/>
            <person name="Veneault-Fourrey C."/>
            <person name="LaButti K."/>
            <person name="Lindquist E.A."/>
            <person name="Lipzen A."/>
            <person name="Lundell T."/>
            <person name="Morin E."/>
            <person name="Murat C."/>
            <person name="Riley R."/>
            <person name="Ohm R."/>
            <person name="Sun H."/>
            <person name="Tunlid A."/>
            <person name="Henrissat B."/>
            <person name="Grigoriev I.V."/>
            <person name="Hibbett D.S."/>
            <person name="Martin F."/>
        </authorList>
    </citation>
    <scope>NUCLEOTIDE SEQUENCE [LARGE SCALE GENOMIC DNA]</scope>
    <source>
        <strain evidence="3">h7</strain>
    </source>
</reference>
<dbReference type="Proteomes" id="UP000053424">
    <property type="component" value="Unassembled WGS sequence"/>
</dbReference>
<gene>
    <name evidence="2" type="ORF">M413DRAFT_21105</name>
</gene>
<dbReference type="EMBL" id="KN831768">
    <property type="protein sequence ID" value="KIM48783.1"/>
    <property type="molecule type" value="Genomic_DNA"/>
</dbReference>
<organism evidence="2 3">
    <name type="scientific">Hebeloma cylindrosporum</name>
    <dbReference type="NCBI Taxonomy" id="76867"/>
    <lineage>
        <taxon>Eukaryota</taxon>
        <taxon>Fungi</taxon>
        <taxon>Dikarya</taxon>
        <taxon>Basidiomycota</taxon>
        <taxon>Agaricomycotina</taxon>
        <taxon>Agaricomycetes</taxon>
        <taxon>Agaricomycetidae</taxon>
        <taxon>Agaricales</taxon>
        <taxon>Agaricineae</taxon>
        <taxon>Hymenogastraceae</taxon>
        <taxon>Hebeloma</taxon>
    </lineage>
</organism>
<name>A0A0C2YGD2_HEBCY</name>
<feature type="compositionally biased region" description="Low complexity" evidence="1">
    <location>
        <begin position="314"/>
        <end position="326"/>
    </location>
</feature>
<dbReference type="Pfam" id="PF12855">
    <property type="entry name" value="Ecl1"/>
    <property type="match status" value="1"/>
</dbReference>
<accession>A0A0C2YGD2</accession>
<feature type="region of interest" description="Disordered" evidence="1">
    <location>
        <begin position="378"/>
        <end position="444"/>
    </location>
</feature>
<evidence type="ECO:0000256" key="1">
    <source>
        <dbReference type="SAM" id="MobiDB-lite"/>
    </source>
</evidence>
<evidence type="ECO:0000313" key="3">
    <source>
        <dbReference type="Proteomes" id="UP000053424"/>
    </source>
</evidence>
<dbReference type="OrthoDB" id="2984747at2759"/>
<feature type="region of interest" description="Disordered" evidence="1">
    <location>
        <begin position="140"/>
        <end position="201"/>
    </location>
</feature>
<feature type="compositionally biased region" description="Low complexity" evidence="1">
    <location>
        <begin position="79"/>
        <end position="91"/>
    </location>
</feature>
<dbReference type="HOGENOM" id="CLU_048459_0_0_1"/>
<feature type="compositionally biased region" description="Polar residues" evidence="1">
    <location>
        <begin position="255"/>
        <end position="264"/>
    </location>
</feature>
<sequence length="444" mass="47469">MFEEICLVCGKQLKDDGRAYCSDDCQHLDLSSPSISSSSSALSSPNMGYAVGGDVPALMPSALGSALRKYVSRSGRHVSSSSTSSTSWSITTDEEDEGISNRYRINDFPFHDPSDPLFSDANSKPSSYVYSVNSAALSYARRPSGTNNPPTTPHSHRRLPSGSSSLHVRGIPRSAPILSHADDEEGYSDLGSSGDALDTDDADLHSEQDWEVGVPVKPKYILPSKANRARNRASLPACFSLLKISSPKKDFKPSPVSSSNNTIARASPPTPKVPSGNGLSRILIAPSAPLTSVHTTPRRGRESAKSRSSRRSGRSSPSGSRSQSRRAPVDSGANYVNEEVNLGYWPIASIPARRGREALRRNSSPSPKMLMGVDQGLSFAPRRRTQEGRSQSGGDSLHRTRGRARVEDLGGPGLSSDAPGYGNGRSGLMDRERGIGSHLARVPL</sequence>
<dbReference type="AlphaFoldDB" id="A0A0C2YGD2"/>